<evidence type="ECO:0000313" key="3">
    <source>
        <dbReference type="Proteomes" id="UP001148018"/>
    </source>
</evidence>
<accession>A0A9Q0E917</accession>
<evidence type="ECO:0000313" key="2">
    <source>
        <dbReference type="EMBL" id="KAJ3602264.1"/>
    </source>
</evidence>
<evidence type="ECO:0000256" key="1">
    <source>
        <dbReference type="SAM" id="SignalP"/>
    </source>
</evidence>
<sequence>MWTLFGYMGVHFMVTCVGERGLQEEGTEQTLSPVLQHPLRGSTGHCLNRGSTGQCLNRGSTGHCLNRGSTCHCLNRGTTGNPFKLFNSSHFRK</sequence>
<dbReference type="Proteomes" id="UP001148018">
    <property type="component" value="Unassembled WGS sequence"/>
</dbReference>
<protein>
    <recommendedName>
        <fullName evidence="4">Secreted protein</fullName>
    </recommendedName>
</protein>
<reference evidence="2" key="1">
    <citation type="submission" date="2022-07" db="EMBL/GenBank/DDBJ databases">
        <title>Chromosome-level genome of Muraenolepis orangiensis.</title>
        <authorList>
            <person name="Kim J."/>
        </authorList>
    </citation>
    <scope>NUCLEOTIDE SEQUENCE</scope>
    <source>
        <strain evidence="2">KU_S4_2022</strain>
        <tissue evidence="2">Muscle</tissue>
    </source>
</reference>
<dbReference type="AlphaFoldDB" id="A0A9Q0E917"/>
<dbReference type="EMBL" id="JANIIK010000046">
    <property type="protein sequence ID" value="KAJ3602264.1"/>
    <property type="molecule type" value="Genomic_DNA"/>
</dbReference>
<gene>
    <name evidence="2" type="ORF">NHX12_030023</name>
</gene>
<keyword evidence="3" id="KW-1185">Reference proteome</keyword>
<proteinExistence type="predicted"/>
<name>A0A9Q0E917_9TELE</name>
<feature type="chain" id="PRO_5040395613" description="Secreted protein" evidence="1">
    <location>
        <begin position="19"/>
        <end position="93"/>
    </location>
</feature>
<feature type="signal peptide" evidence="1">
    <location>
        <begin position="1"/>
        <end position="18"/>
    </location>
</feature>
<comment type="caution">
    <text evidence="2">The sequence shown here is derived from an EMBL/GenBank/DDBJ whole genome shotgun (WGS) entry which is preliminary data.</text>
</comment>
<evidence type="ECO:0008006" key="4">
    <source>
        <dbReference type="Google" id="ProtNLM"/>
    </source>
</evidence>
<organism evidence="2 3">
    <name type="scientific">Muraenolepis orangiensis</name>
    <name type="common">Patagonian moray cod</name>
    <dbReference type="NCBI Taxonomy" id="630683"/>
    <lineage>
        <taxon>Eukaryota</taxon>
        <taxon>Metazoa</taxon>
        <taxon>Chordata</taxon>
        <taxon>Craniata</taxon>
        <taxon>Vertebrata</taxon>
        <taxon>Euteleostomi</taxon>
        <taxon>Actinopterygii</taxon>
        <taxon>Neopterygii</taxon>
        <taxon>Teleostei</taxon>
        <taxon>Neoteleostei</taxon>
        <taxon>Acanthomorphata</taxon>
        <taxon>Zeiogadaria</taxon>
        <taxon>Gadariae</taxon>
        <taxon>Gadiformes</taxon>
        <taxon>Muraenolepidoidei</taxon>
        <taxon>Muraenolepididae</taxon>
        <taxon>Muraenolepis</taxon>
    </lineage>
</organism>
<keyword evidence="1" id="KW-0732">Signal</keyword>